<gene>
    <name evidence="15" type="primary">GPI14</name>
    <name evidence="15" type="ORF">Q8F55_006231</name>
</gene>
<keyword evidence="5 13" id="KW-0337">GPI-anchor biosynthesis</keyword>
<feature type="transmembrane region" description="Helical" evidence="13">
    <location>
        <begin position="398"/>
        <end position="421"/>
    </location>
</feature>
<comment type="pathway">
    <text evidence="2 13">Glycolipid biosynthesis; glycosylphosphatidylinositol-anchor biosynthesis.</text>
</comment>
<feature type="transmembrane region" description="Helical" evidence="13">
    <location>
        <begin position="365"/>
        <end position="386"/>
    </location>
</feature>
<feature type="transmembrane region" description="Helical" evidence="13">
    <location>
        <begin position="276"/>
        <end position="300"/>
    </location>
</feature>
<evidence type="ECO:0000313" key="15">
    <source>
        <dbReference type="EMBL" id="KAL1406822.1"/>
    </source>
</evidence>
<dbReference type="Proteomes" id="UP001565368">
    <property type="component" value="Unassembled WGS sequence"/>
</dbReference>
<organism evidence="15 16">
    <name type="scientific">Vanrija albida</name>
    <dbReference type="NCBI Taxonomy" id="181172"/>
    <lineage>
        <taxon>Eukaryota</taxon>
        <taxon>Fungi</taxon>
        <taxon>Dikarya</taxon>
        <taxon>Basidiomycota</taxon>
        <taxon>Agaricomycotina</taxon>
        <taxon>Tremellomycetes</taxon>
        <taxon>Trichosporonales</taxon>
        <taxon>Trichosporonaceae</taxon>
        <taxon>Vanrija</taxon>
    </lineage>
</organism>
<evidence type="ECO:0000256" key="2">
    <source>
        <dbReference type="ARBA" id="ARBA00004687"/>
    </source>
</evidence>
<evidence type="ECO:0000256" key="14">
    <source>
        <dbReference type="SAM" id="SignalP"/>
    </source>
</evidence>
<comment type="caution">
    <text evidence="15">The sequence shown here is derived from an EMBL/GenBank/DDBJ whole genome shotgun (WGS) entry which is preliminary data.</text>
</comment>
<evidence type="ECO:0000256" key="7">
    <source>
        <dbReference type="ARBA" id="ARBA00022679"/>
    </source>
</evidence>
<dbReference type="RefSeq" id="XP_069206766.1">
    <property type="nucleotide sequence ID" value="XM_069354695.1"/>
</dbReference>
<feature type="transmembrane region" description="Helical" evidence="13">
    <location>
        <begin position="235"/>
        <end position="254"/>
    </location>
</feature>
<evidence type="ECO:0000256" key="12">
    <source>
        <dbReference type="ARBA" id="ARBA00025399"/>
    </source>
</evidence>
<accession>A0ABR3PXC8</accession>
<dbReference type="InterPro" id="IPR007704">
    <property type="entry name" value="PIG-M"/>
</dbReference>
<feature type="signal peptide" evidence="14">
    <location>
        <begin position="1"/>
        <end position="29"/>
    </location>
</feature>
<dbReference type="EMBL" id="JBBXJM010000005">
    <property type="protein sequence ID" value="KAL1406822.1"/>
    <property type="molecule type" value="Genomic_DNA"/>
</dbReference>
<feature type="transmembrane region" description="Helical" evidence="13">
    <location>
        <begin position="208"/>
        <end position="228"/>
    </location>
</feature>
<evidence type="ECO:0000256" key="11">
    <source>
        <dbReference type="ARBA" id="ARBA00023136"/>
    </source>
</evidence>
<keyword evidence="14" id="KW-0732">Signal</keyword>
<evidence type="ECO:0000256" key="9">
    <source>
        <dbReference type="ARBA" id="ARBA00022824"/>
    </source>
</evidence>
<evidence type="ECO:0000256" key="6">
    <source>
        <dbReference type="ARBA" id="ARBA00022676"/>
    </source>
</evidence>
<dbReference type="PANTHER" id="PTHR12886">
    <property type="entry name" value="PIG-M MANNOSYLTRANSFERASE"/>
    <property type="match status" value="1"/>
</dbReference>
<evidence type="ECO:0000256" key="10">
    <source>
        <dbReference type="ARBA" id="ARBA00022989"/>
    </source>
</evidence>
<keyword evidence="10 13" id="KW-1133">Transmembrane helix</keyword>
<evidence type="ECO:0000256" key="3">
    <source>
        <dbReference type="ARBA" id="ARBA00011071"/>
    </source>
</evidence>
<sequence>MRRPSTRALLLVSGGIQLALLAYAAYVDAHPERFGGLAYTDVDWRVVADGLAITASPSPSQLAAGPLAPYAPFPIGSPYHRATFRYTPLLVLVLAPALIAPLAGRLVLVALTLALPPVLLGTGADFWKTHLLWTLNPVVLNITTRGSPEALPCLLTALLVAALRKAGLGTPPVDKGRAGDKGSAAPEPSAAAADAAAALLAIAASYKIYPAIYVASIWAALAARYGWFGARVWRFGLVAAATALVLNGALYAVWGDDFLHHTYLYHLSRLDHRHNFSAYFLPIYLNLTSPAPAAGLLAALRHPLASFLPQVSLVLGAGLALTPAVGLEAAMFFQTTLFIVFNKVCTSQYFLWPLPLVPLVAFPGLRWRTLALCLAAWVGAQALWLATAYRLEFLGEPVYLPLWAAGLLLFAVSIAGLGALLDGAVAPAPAPTPAQLSK</sequence>
<evidence type="ECO:0000256" key="1">
    <source>
        <dbReference type="ARBA" id="ARBA00004477"/>
    </source>
</evidence>
<keyword evidence="11 13" id="KW-0472">Membrane</keyword>
<dbReference type="PANTHER" id="PTHR12886:SF0">
    <property type="entry name" value="GPI MANNOSYLTRANSFERASE 1"/>
    <property type="match status" value="1"/>
</dbReference>
<reference evidence="15 16" key="1">
    <citation type="submission" date="2023-08" db="EMBL/GenBank/DDBJ databases">
        <title>Annotated Genome Sequence of Vanrija albida AlHP1.</title>
        <authorList>
            <person name="Herzog R."/>
        </authorList>
    </citation>
    <scope>NUCLEOTIDE SEQUENCE [LARGE SCALE GENOMIC DNA]</scope>
    <source>
        <strain evidence="15 16">AlHP1</strain>
    </source>
</reference>
<dbReference type="GeneID" id="95987274"/>
<comment type="function">
    <text evidence="12 13">Mannosyltransferase involved in glycosylphosphatidylinositol-anchor biosynthesis. Transfers the first alpha-1,4-mannose to GlcN-acyl-PI during GPI precursor assembly. Required for cell wall integrity.</text>
</comment>
<keyword evidence="6 13" id="KW-0328">Glycosyltransferase</keyword>
<dbReference type="EC" id="2.4.1.-" evidence="13"/>
<keyword evidence="8 13" id="KW-0812">Transmembrane</keyword>
<evidence type="ECO:0000256" key="5">
    <source>
        <dbReference type="ARBA" id="ARBA00022502"/>
    </source>
</evidence>
<keyword evidence="9 13" id="KW-0256">Endoplasmic reticulum</keyword>
<evidence type="ECO:0000256" key="8">
    <source>
        <dbReference type="ARBA" id="ARBA00022692"/>
    </source>
</evidence>
<evidence type="ECO:0000313" key="16">
    <source>
        <dbReference type="Proteomes" id="UP001565368"/>
    </source>
</evidence>
<feature type="transmembrane region" description="Helical" evidence="13">
    <location>
        <begin position="312"/>
        <end position="333"/>
    </location>
</feature>
<keyword evidence="16" id="KW-1185">Reference proteome</keyword>
<dbReference type="GO" id="GO:0016757">
    <property type="term" value="F:glycosyltransferase activity"/>
    <property type="evidence" value="ECO:0007669"/>
    <property type="project" value="UniProtKB-KW"/>
</dbReference>
<comment type="similarity">
    <text evidence="3 13">Belongs to the PIGM family.</text>
</comment>
<feature type="chain" id="PRO_5047168661" description="GPI mannosyltransferase 1" evidence="14">
    <location>
        <begin position="30"/>
        <end position="438"/>
    </location>
</feature>
<protein>
    <recommendedName>
        <fullName evidence="4 13">GPI mannosyltransferase 1</fullName>
        <ecNumber evidence="13">2.4.1.-</ecNumber>
    </recommendedName>
    <alternativeName>
        <fullName evidence="13">GPI mannosyltransferase I</fullName>
    </alternativeName>
</protein>
<comment type="subcellular location">
    <subcellularLocation>
        <location evidence="1 13">Endoplasmic reticulum membrane</location>
        <topology evidence="1 13">Multi-pass membrane protein</topology>
    </subcellularLocation>
</comment>
<name>A0ABR3PXC8_9TREE</name>
<evidence type="ECO:0000256" key="4">
    <source>
        <dbReference type="ARBA" id="ARBA00013797"/>
    </source>
</evidence>
<evidence type="ECO:0000256" key="13">
    <source>
        <dbReference type="RuleBase" id="RU365064"/>
    </source>
</evidence>
<dbReference type="Pfam" id="PF05007">
    <property type="entry name" value="Mannosyl_trans"/>
    <property type="match status" value="1"/>
</dbReference>
<keyword evidence="7 13" id="KW-0808">Transferase</keyword>
<proteinExistence type="inferred from homology"/>
<comment type="caution">
    <text evidence="13">Lacks conserved residue(s) required for the propagation of feature annotation.</text>
</comment>